<sequence>MQNIVFKLMIALFLNMPGSQFHINAYAENVDVVNKEFSLNELKGKTSFNCFIPKEIAKDWNIELKYPEQVHKNMEKVQIHFLNREGTQLKVAIIESAATDKDIQPEEHGESVKINNINGVFHPLTPTNRIKDVQGGQLMWVQDGTMIELFSSRISKQELITIAQSMQKL</sequence>
<dbReference type="RefSeq" id="WP_046958526.1">
    <property type="nucleotide sequence ID" value="NZ_LCYN01000022.1"/>
</dbReference>
<name>A0A0G8C7J7_9BACI</name>
<organism evidence="2 3">
    <name type="scientific">Bacillus wiedmannii</name>
    <dbReference type="NCBI Taxonomy" id="1890302"/>
    <lineage>
        <taxon>Bacteria</taxon>
        <taxon>Bacillati</taxon>
        <taxon>Bacillota</taxon>
        <taxon>Bacilli</taxon>
        <taxon>Bacillales</taxon>
        <taxon>Bacillaceae</taxon>
        <taxon>Bacillus</taxon>
        <taxon>Bacillus cereus group</taxon>
    </lineage>
</organism>
<evidence type="ECO:0000313" key="2">
    <source>
        <dbReference type="EMBL" id="KKZ95026.1"/>
    </source>
</evidence>
<dbReference type="Pfam" id="PF14285">
    <property type="entry name" value="DUF4367"/>
    <property type="match status" value="1"/>
</dbReference>
<dbReference type="InterPro" id="IPR025377">
    <property type="entry name" value="DUF4367"/>
</dbReference>
<evidence type="ECO:0000313" key="3">
    <source>
        <dbReference type="Proteomes" id="UP000035350"/>
    </source>
</evidence>
<feature type="domain" description="DUF4367" evidence="1">
    <location>
        <begin position="67"/>
        <end position="166"/>
    </location>
</feature>
<evidence type="ECO:0000259" key="1">
    <source>
        <dbReference type="Pfam" id="PF14285"/>
    </source>
</evidence>
<comment type="caution">
    <text evidence="2">The sequence shown here is derived from an EMBL/GenBank/DDBJ whole genome shotgun (WGS) entry which is preliminary data.</text>
</comment>
<protein>
    <recommendedName>
        <fullName evidence="1">DUF4367 domain-containing protein</fullName>
    </recommendedName>
</protein>
<dbReference type="Proteomes" id="UP000035350">
    <property type="component" value="Unassembled WGS sequence"/>
</dbReference>
<reference evidence="3" key="2">
    <citation type="submission" date="2015-04" db="EMBL/GenBank/DDBJ databases">
        <title>Draft Genome Sequences of Eight Spore-Forming Food Isolates of Bacillus cereus Genome sequencing.</title>
        <authorList>
            <person name="Krawcyk A.O."/>
            <person name="de Jong A."/>
            <person name="Eijlander R.T."/>
            <person name="Berendsen E.M."/>
            <person name="Holsappel S."/>
            <person name="Wells-Bennik M."/>
            <person name="Kuipers O.P."/>
        </authorList>
    </citation>
    <scope>NUCLEOTIDE SEQUENCE [LARGE SCALE GENOMIC DNA]</scope>
    <source>
        <strain evidence="3">B4147</strain>
    </source>
</reference>
<gene>
    <name evidence="2" type="ORF">B4147_5890</name>
</gene>
<dbReference type="PATRIC" id="fig|1396.433.peg.2902"/>
<reference evidence="2 3" key="1">
    <citation type="journal article" date="2015" name="Genome Announc.">
        <title>Next-Generation Whole-Genome Sequencing of Eight Strains of Bacillus cereus, Isolated from Food.</title>
        <authorList>
            <person name="Krawczyk A.O."/>
            <person name="de Jong A."/>
            <person name="Eijlander R.T."/>
            <person name="Berendsen E.M."/>
            <person name="Holsappel S."/>
            <person name="Wells-Bennik M.H."/>
            <person name="Kuipers O.P."/>
        </authorList>
    </citation>
    <scope>NUCLEOTIDE SEQUENCE [LARGE SCALE GENOMIC DNA]</scope>
    <source>
        <strain evidence="2 3">B4147</strain>
    </source>
</reference>
<dbReference type="AlphaFoldDB" id="A0A0G8C7J7"/>
<proteinExistence type="predicted"/>
<accession>A0A0G8C7J7</accession>
<dbReference type="EMBL" id="LCYN01000022">
    <property type="protein sequence ID" value="KKZ95026.1"/>
    <property type="molecule type" value="Genomic_DNA"/>
</dbReference>